<dbReference type="EMBL" id="JAHRHJ020000001">
    <property type="protein sequence ID" value="KAH9331011.1"/>
    <property type="molecule type" value="Genomic_DNA"/>
</dbReference>
<protein>
    <submittedName>
        <fullName evidence="1">Uncharacterized protein</fullName>
    </submittedName>
</protein>
<dbReference type="Proteomes" id="UP000824469">
    <property type="component" value="Unassembled WGS sequence"/>
</dbReference>
<proteinExistence type="predicted"/>
<accession>A0AA38LP08</accession>
<feature type="non-terminal residue" evidence="1">
    <location>
        <position position="1"/>
    </location>
</feature>
<keyword evidence="2" id="KW-1185">Reference proteome</keyword>
<evidence type="ECO:0000313" key="1">
    <source>
        <dbReference type="EMBL" id="KAH9331011.1"/>
    </source>
</evidence>
<gene>
    <name evidence="1" type="ORF">KI387_003119</name>
</gene>
<evidence type="ECO:0000313" key="2">
    <source>
        <dbReference type="Proteomes" id="UP000824469"/>
    </source>
</evidence>
<dbReference type="AlphaFoldDB" id="A0AA38LP08"/>
<name>A0AA38LP08_TAXCH</name>
<organism evidence="1 2">
    <name type="scientific">Taxus chinensis</name>
    <name type="common">Chinese yew</name>
    <name type="synonym">Taxus wallichiana var. chinensis</name>
    <dbReference type="NCBI Taxonomy" id="29808"/>
    <lineage>
        <taxon>Eukaryota</taxon>
        <taxon>Viridiplantae</taxon>
        <taxon>Streptophyta</taxon>
        <taxon>Embryophyta</taxon>
        <taxon>Tracheophyta</taxon>
        <taxon>Spermatophyta</taxon>
        <taxon>Pinopsida</taxon>
        <taxon>Pinidae</taxon>
        <taxon>Conifers II</taxon>
        <taxon>Cupressales</taxon>
        <taxon>Taxaceae</taxon>
        <taxon>Taxus</taxon>
    </lineage>
</organism>
<sequence length="186" mass="20963">EAFSHFKEMLETSGLFQKVSGNWRLFQDSLKCFLKLSGRISRPQKPSWEQQYMFGGLKSAYDLPYPKTLGGITTGNAIKLVRRRSRRRVSGKVHFCVHCNLPIPIYHCLAFDGRLVAAIGVTVPCDLLELWLPIPYFADLLHVAHIGANAYHESLKPCVFCLTDHRHLANIGLLSLCLGLVRRADA</sequence>
<reference evidence="1 2" key="1">
    <citation type="journal article" date="2021" name="Nat. Plants">
        <title>The Taxus genome provides insights into paclitaxel biosynthesis.</title>
        <authorList>
            <person name="Xiong X."/>
            <person name="Gou J."/>
            <person name="Liao Q."/>
            <person name="Li Y."/>
            <person name="Zhou Q."/>
            <person name="Bi G."/>
            <person name="Li C."/>
            <person name="Du R."/>
            <person name="Wang X."/>
            <person name="Sun T."/>
            <person name="Guo L."/>
            <person name="Liang H."/>
            <person name="Lu P."/>
            <person name="Wu Y."/>
            <person name="Zhang Z."/>
            <person name="Ro D.K."/>
            <person name="Shang Y."/>
            <person name="Huang S."/>
            <person name="Yan J."/>
        </authorList>
    </citation>
    <scope>NUCLEOTIDE SEQUENCE [LARGE SCALE GENOMIC DNA]</scope>
    <source>
        <strain evidence="1">Ta-2019</strain>
    </source>
</reference>
<comment type="caution">
    <text evidence="1">The sequence shown here is derived from an EMBL/GenBank/DDBJ whole genome shotgun (WGS) entry which is preliminary data.</text>
</comment>